<dbReference type="InterPro" id="IPR002933">
    <property type="entry name" value="Peptidase_M20"/>
</dbReference>
<protein>
    <recommendedName>
        <fullName evidence="9">Peptidase T</fullName>
        <ecNumber evidence="9">3.4.11.4</ecNumber>
    </recommendedName>
</protein>
<comment type="cofactor">
    <cofactor evidence="11">
        <name>Zn(2+)</name>
        <dbReference type="ChEBI" id="CHEBI:29105"/>
    </cofactor>
    <text evidence="11">Binds 2 Zn(2+) ions per subunit.</text>
</comment>
<evidence type="ECO:0000256" key="11">
    <source>
        <dbReference type="PIRSR" id="PIRSR037215-2"/>
    </source>
</evidence>
<feature type="active site" description="Proton acceptor" evidence="10">
    <location>
        <position position="170"/>
    </location>
</feature>
<evidence type="ECO:0000256" key="1">
    <source>
        <dbReference type="ARBA" id="ARBA00000870"/>
    </source>
</evidence>
<dbReference type="PROSITE" id="PS00758">
    <property type="entry name" value="ARGE_DAPE_CPG2_1"/>
    <property type="match status" value="1"/>
</dbReference>
<keyword evidence="8" id="KW-0482">Metalloprotease</keyword>
<dbReference type="GO" id="GO:0045148">
    <property type="term" value="F:tripeptide aminopeptidase activity"/>
    <property type="evidence" value="ECO:0007669"/>
    <property type="project" value="UniProtKB-UniRule"/>
</dbReference>
<evidence type="ECO:0000256" key="3">
    <source>
        <dbReference type="ARBA" id="ARBA00022438"/>
    </source>
</evidence>
<feature type="binding site" evidence="11">
    <location>
        <position position="171"/>
    </location>
    <ligand>
        <name>Zn(2+)</name>
        <dbReference type="ChEBI" id="CHEBI:29105"/>
        <label>2</label>
    </ligand>
</feature>
<gene>
    <name evidence="13" type="ORF">BO222_02005</name>
</gene>
<feature type="binding site" evidence="11">
    <location>
        <position position="76"/>
    </location>
    <ligand>
        <name>Zn(2+)</name>
        <dbReference type="ChEBI" id="CHEBI:29105"/>
        <label>1</label>
    </ligand>
</feature>
<evidence type="ECO:0000259" key="12">
    <source>
        <dbReference type="Pfam" id="PF07687"/>
    </source>
</evidence>
<reference evidence="13 14" key="1">
    <citation type="submission" date="2016-11" db="EMBL/GenBank/DDBJ databases">
        <title>Description of two novel members of the family Erysipelotrichaceae: Ileibacterium lipovorans gen. nov., sp. nov. and Dubosiella newyorkensis, gen. nov., sp. nov.</title>
        <authorList>
            <person name="Cox L.M."/>
            <person name="Sohn J."/>
            <person name="Tyrrell K.L."/>
            <person name="Citron D.M."/>
            <person name="Lawson P.A."/>
            <person name="Patel N.B."/>
            <person name="Iizumi T."/>
            <person name="Perez-Perez G.I."/>
            <person name="Goldstein E.J."/>
            <person name="Blaser M.J."/>
        </authorList>
    </citation>
    <scope>NUCLEOTIDE SEQUENCE [LARGE SCALE GENOMIC DNA]</scope>
    <source>
        <strain evidence="13 14">NYU-BL-A3</strain>
    </source>
</reference>
<keyword evidence="3" id="KW-0031">Aminopeptidase</keyword>
<dbReference type="InterPro" id="IPR010161">
    <property type="entry name" value="Peptidase_M20B"/>
</dbReference>
<dbReference type="GO" id="GO:0006508">
    <property type="term" value="P:proteolysis"/>
    <property type="evidence" value="ECO:0007669"/>
    <property type="project" value="UniProtKB-UniRule"/>
</dbReference>
<evidence type="ECO:0000256" key="6">
    <source>
        <dbReference type="ARBA" id="ARBA00022801"/>
    </source>
</evidence>
<dbReference type="GeneID" id="82202010"/>
<dbReference type="Gene3D" id="3.30.70.360">
    <property type="match status" value="1"/>
</dbReference>
<evidence type="ECO:0000256" key="2">
    <source>
        <dbReference type="ARBA" id="ARBA00009692"/>
    </source>
</evidence>
<feature type="active site" evidence="10">
    <location>
        <position position="78"/>
    </location>
</feature>
<dbReference type="GO" id="GO:0008237">
    <property type="term" value="F:metallopeptidase activity"/>
    <property type="evidence" value="ECO:0007669"/>
    <property type="project" value="UniProtKB-KW"/>
</dbReference>
<name>A0A1U7NIG3_9FIRM</name>
<comment type="catalytic activity">
    <reaction evidence="1">
        <text>Release of the N-terminal residue from a tripeptide.</text>
        <dbReference type="EC" id="3.4.11.4"/>
    </reaction>
</comment>
<dbReference type="Pfam" id="PF01546">
    <property type="entry name" value="Peptidase_M20"/>
    <property type="match status" value="1"/>
</dbReference>
<dbReference type="Pfam" id="PF07687">
    <property type="entry name" value="M20_dimer"/>
    <property type="match status" value="1"/>
</dbReference>
<keyword evidence="7 11" id="KW-0862">Zinc</keyword>
<accession>A0A1U7NIG3</accession>
<feature type="binding site" evidence="11">
    <location>
        <position position="137"/>
    </location>
    <ligand>
        <name>Zn(2+)</name>
        <dbReference type="ChEBI" id="CHEBI:29105"/>
        <label>1</label>
    </ligand>
</feature>
<feature type="binding site" evidence="11">
    <location>
        <position position="193"/>
    </location>
    <ligand>
        <name>Zn(2+)</name>
        <dbReference type="ChEBI" id="CHEBI:29105"/>
        <label>1</label>
    </ligand>
</feature>
<dbReference type="SUPFAM" id="SSF55031">
    <property type="entry name" value="Bacterial exopeptidase dimerisation domain"/>
    <property type="match status" value="1"/>
</dbReference>
<evidence type="ECO:0000256" key="10">
    <source>
        <dbReference type="PIRSR" id="PIRSR037215-1"/>
    </source>
</evidence>
<dbReference type="NCBIfam" id="NF009920">
    <property type="entry name" value="PRK13381.1"/>
    <property type="match status" value="1"/>
</dbReference>
<dbReference type="PANTHER" id="PTHR42994">
    <property type="entry name" value="PEPTIDASE T"/>
    <property type="match status" value="1"/>
</dbReference>
<feature type="binding site" evidence="11">
    <location>
        <position position="137"/>
    </location>
    <ligand>
        <name>Zn(2+)</name>
        <dbReference type="ChEBI" id="CHEBI:29105"/>
        <label>2</label>
    </ligand>
</feature>
<dbReference type="InterPro" id="IPR001261">
    <property type="entry name" value="ArgE/DapE_CS"/>
</dbReference>
<evidence type="ECO:0000256" key="4">
    <source>
        <dbReference type="ARBA" id="ARBA00022670"/>
    </source>
</evidence>
<comment type="caution">
    <text evidence="13">The sequence shown here is derived from an EMBL/GenBank/DDBJ whole genome shotgun (WGS) entry which is preliminary data.</text>
</comment>
<evidence type="ECO:0000256" key="7">
    <source>
        <dbReference type="ARBA" id="ARBA00022833"/>
    </source>
</evidence>
<dbReference type="PANTHER" id="PTHR42994:SF2">
    <property type="entry name" value="PEPTIDASE"/>
    <property type="match status" value="1"/>
</dbReference>
<dbReference type="Gene3D" id="3.40.630.10">
    <property type="entry name" value="Zn peptidases"/>
    <property type="match status" value="1"/>
</dbReference>
<feature type="binding site" evidence="11">
    <location>
        <position position="374"/>
    </location>
    <ligand>
        <name>Zn(2+)</name>
        <dbReference type="ChEBI" id="CHEBI:29105"/>
        <label>2</label>
    </ligand>
</feature>
<dbReference type="RefSeq" id="WP_075817921.1">
    <property type="nucleotide sequence ID" value="NZ_CAPNHH010000132.1"/>
</dbReference>
<dbReference type="InterPro" id="IPR011650">
    <property type="entry name" value="Peptidase_M20_dimer"/>
</dbReference>
<dbReference type="GO" id="GO:0008270">
    <property type="term" value="F:zinc ion binding"/>
    <property type="evidence" value="ECO:0007669"/>
    <property type="project" value="InterPro"/>
</dbReference>
<comment type="similarity">
    <text evidence="2">Belongs to the peptidase M20B family.</text>
</comment>
<dbReference type="GO" id="GO:0006518">
    <property type="term" value="P:peptide metabolic process"/>
    <property type="evidence" value="ECO:0007669"/>
    <property type="project" value="InterPro"/>
</dbReference>
<dbReference type="EC" id="3.4.11.4" evidence="9"/>
<dbReference type="PIRSF" id="PIRSF037215">
    <property type="entry name" value="Peptidase_M20B"/>
    <property type="match status" value="1"/>
</dbReference>
<dbReference type="OrthoDB" id="9804934at2"/>
<evidence type="ECO:0000313" key="13">
    <source>
        <dbReference type="EMBL" id="OLU42170.1"/>
    </source>
</evidence>
<keyword evidence="6" id="KW-0378">Hydrolase</keyword>
<evidence type="ECO:0000313" key="14">
    <source>
        <dbReference type="Proteomes" id="UP000186341"/>
    </source>
</evidence>
<dbReference type="Proteomes" id="UP000186341">
    <property type="component" value="Unassembled WGS sequence"/>
</dbReference>
<dbReference type="InterPro" id="IPR036264">
    <property type="entry name" value="Bact_exopeptidase_dim_dom"/>
</dbReference>
<evidence type="ECO:0000256" key="8">
    <source>
        <dbReference type="ARBA" id="ARBA00023049"/>
    </source>
</evidence>
<sequence length="401" mass="44384">MKAHDRFLKYVTYDTQSDAESTSAPSTPKQLILADELKKELEELGLQNVIRTPQGIVYATLPATDESMPSIGFISHMDTASELSGKNVKPRVIENWDGSTIVLNDEYSMNPEDFPQLKTVIGDSIIVTDGTTLLGNDDKAGIAIIMQTLDELKNSNQPHGKIMAAFTPDEEVGRGVENFDLSEFPVDFAYTVDGAEVNGVDYETFNAAQAEVTIHGKSIHPGSAKDQMINAAEIACRFAAAMPEYMTAEHTEGREGFIHLISVSGECEKSRLIFIIRDHNRTLFEKKKEWMRKVCSAYEVLYPGRIELNIHDQYENMRNYADEDLSTVKKAYRAVEKEGLIPVSLPVRGGTDGAVLSARGLFCPNLGTGGGNCHGRFEFASCDKMDQMVRILKNIALEDVK</sequence>
<evidence type="ECO:0000256" key="5">
    <source>
        <dbReference type="ARBA" id="ARBA00022723"/>
    </source>
</evidence>
<dbReference type="EMBL" id="MPJW01000064">
    <property type="protein sequence ID" value="OLU42170.1"/>
    <property type="molecule type" value="Genomic_DNA"/>
</dbReference>
<dbReference type="AlphaFoldDB" id="A0A1U7NIG3"/>
<organism evidence="13 14">
    <name type="scientific">Ileibacterium valens</name>
    <dbReference type="NCBI Taxonomy" id="1862668"/>
    <lineage>
        <taxon>Bacteria</taxon>
        <taxon>Bacillati</taxon>
        <taxon>Bacillota</taxon>
        <taxon>Erysipelotrichia</taxon>
        <taxon>Erysipelotrichales</taxon>
        <taxon>Erysipelotrichaceae</taxon>
        <taxon>Ileibacterium</taxon>
    </lineage>
</organism>
<feature type="domain" description="Peptidase M20 dimerisation" evidence="12">
    <location>
        <begin position="202"/>
        <end position="296"/>
    </location>
</feature>
<dbReference type="SUPFAM" id="SSF53187">
    <property type="entry name" value="Zn-dependent exopeptidases"/>
    <property type="match status" value="1"/>
</dbReference>
<dbReference type="NCBIfam" id="NF003976">
    <property type="entry name" value="PRK05469.1"/>
    <property type="match status" value="1"/>
</dbReference>
<dbReference type="NCBIfam" id="TIGR01882">
    <property type="entry name" value="peptidase-T"/>
    <property type="match status" value="1"/>
</dbReference>
<keyword evidence="5 11" id="KW-0479">Metal-binding</keyword>
<proteinExistence type="inferred from homology"/>
<keyword evidence="4" id="KW-0645">Protease</keyword>
<evidence type="ECO:0000256" key="9">
    <source>
        <dbReference type="NCBIfam" id="TIGR01882"/>
    </source>
</evidence>
<keyword evidence="14" id="KW-1185">Reference proteome</keyword>